<feature type="transmembrane region" description="Helical" evidence="6">
    <location>
        <begin position="14"/>
        <end position="35"/>
    </location>
</feature>
<feature type="transmembrane region" description="Helical" evidence="6">
    <location>
        <begin position="286"/>
        <end position="308"/>
    </location>
</feature>
<dbReference type="Gene3D" id="1.20.1250.20">
    <property type="entry name" value="MFS general substrate transporter like domains"/>
    <property type="match status" value="2"/>
</dbReference>
<name>A0ABU4TG28_9PSEU</name>
<evidence type="ECO:0000256" key="3">
    <source>
        <dbReference type="ARBA" id="ARBA00022692"/>
    </source>
</evidence>
<accession>A0ABU4TG28</accession>
<keyword evidence="5 6" id="KW-0472">Membrane</keyword>
<dbReference type="EMBL" id="JAXAVW010000052">
    <property type="protein sequence ID" value="MDX8036954.1"/>
    <property type="molecule type" value="Genomic_DNA"/>
</dbReference>
<keyword evidence="2" id="KW-1003">Cell membrane</keyword>
<dbReference type="Proteomes" id="UP001285521">
    <property type="component" value="Unassembled WGS sequence"/>
</dbReference>
<comment type="subcellular location">
    <subcellularLocation>
        <location evidence="1">Cell membrane</location>
        <topology evidence="1">Multi-pass membrane protein</topology>
    </subcellularLocation>
</comment>
<protein>
    <submittedName>
        <fullName evidence="7">MFS transporter</fullName>
    </submittedName>
</protein>
<evidence type="ECO:0000256" key="4">
    <source>
        <dbReference type="ARBA" id="ARBA00022989"/>
    </source>
</evidence>
<dbReference type="InterPro" id="IPR011701">
    <property type="entry name" value="MFS"/>
</dbReference>
<feature type="transmembrane region" description="Helical" evidence="6">
    <location>
        <begin position="373"/>
        <end position="392"/>
    </location>
</feature>
<evidence type="ECO:0000256" key="5">
    <source>
        <dbReference type="ARBA" id="ARBA00023136"/>
    </source>
</evidence>
<evidence type="ECO:0000256" key="6">
    <source>
        <dbReference type="SAM" id="Phobius"/>
    </source>
</evidence>
<gene>
    <name evidence="7" type="ORF">SK803_42745</name>
</gene>
<keyword evidence="3 6" id="KW-0812">Transmembrane</keyword>
<dbReference type="CDD" id="cd06173">
    <property type="entry name" value="MFS_MefA_like"/>
    <property type="match status" value="1"/>
</dbReference>
<feature type="transmembrane region" description="Helical" evidence="6">
    <location>
        <begin position="314"/>
        <end position="335"/>
    </location>
</feature>
<feature type="transmembrane region" description="Helical" evidence="6">
    <location>
        <begin position="74"/>
        <end position="96"/>
    </location>
</feature>
<feature type="transmembrane region" description="Helical" evidence="6">
    <location>
        <begin position="256"/>
        <end position="274"/>
    </location>
</feature>
<dbReference type="RefSeq" id="WP_319971950.1">
    <property type="nucleotide sequence ID" value="NZ_JAXAVW010000052.1"/>
</dbReference>
<dbReference type="InterPro" id="IPR036259">
    <property type="entry name" value="MFS_trans_sf"/>
</dbReference>
<feature type="transmembrane region" description="Helical" evidence="6">
    <location>
        <begin position="47"/>
        <end position="67"/>
    </location>
</feature>
<keyword evidence="4 6" id="KW-1133">Transmembrane helix</keyword>
<evidence type="ECO:0000256" key="2">
    <source>
        <dbReference type="ARBA" id="ARBA00022475"/>
    </source>
</evidence>
<dbReference type="PANTHER" id="PTHR23513">
    <property type="entry name" value="INTEGRAL MEMBRANE EFFLUX PROTEIN-RELATED"/>
    <property type="match status" value="1"/>
</dbReference>
<comment type="caution">
    <text evidence="7">The sequence shown here is derived from an EMBL/GenBank/DDBJ whole genome shotgun (WGS) entry which is preliminary data.</text>
</comment>
<evidence type="ECO:0000256" key="1">
    <source>
        <dbReference type="ARBA" id="ARBA00004651"/>
    </source>
</evidence>
<evidence type="ECO:0000313" key="8">
    <source>
        <dbReference type="Proteomes" id="UP001285521"/>
    </source>
</evidence>
<keyword evidence="8" id="KW-1185">Reference proteome</keyword>
<feature type="transmembrane region" description="Helical" evidence="6">
    <location>
        <begin position="142"/>
        <end position="164"/>
    </location>
</feature>
<dbReference type="PANTHER" id="PTHR23513:SF6">
    <property type="entry name" value="MAJOR FACILITATOR SUPERFAMILY ASSOCIATED DOMAIN-CONTAINING PROTEIN"/>
    <property type="match status" value="1"/>
</dbReference>
<feature type="transmembrane region" description="Helical" evidence="6">
    <location>
        <begin position="347"/>
        <end position="367"/>
    </location>
</feature>
<sequence>MGTLWTDREFGKLWLARVVSTAGSALSGVALPVLMYSLTGSAVHTGALAALAAAPYLVFGLIAGALVDRMHRRTVMVVADLASAGLLVSVPVAAVFDALTPVHLLVVAGGAASATVWFDAANFGAVPALVGNEQLVRANSAVWSASTAVHVVAPSVAGVLIAVIGPAGAVALDALSFAASAALVRTILRPLNQLREPRISLRADIREGLEFLWREPTVRLFTALGVGQAVAGGAVSGLLVVYAIRVFDVPENDARVGVLFSALAAGSFAATVVMPKISDSCSPRHVTMIGLSAGVVVMGLLAGVQLWWGAVISTALWGLTSTIVIVNGLTVRQLVTPDHLQGRVGLVGRMVTFGVGQPTGALAGGVLADAVSVRTALVITALPLVLVAVIGWSQVGEQPRRELGHGLK</sequence>
<proteinExistence type="predicted"/>
<evidence type="ECO:0000313" key="7">
    <source>
        <dbReference type="EMBL" id="MDX8036954.1"/>
    </source>
</evidence>
<dbReference type="Pfam" id="PF07690">
    <property type="entry name" value="MFS_1"/>
    <property type="match status" value="1"/>
</dbReference>
<reference evidence="7 8" key="1">
    <citation type="submission" date="2023-11" db="EMBL/GenBank/DDBJ databases">
        <title>Lentzea sokolovensis, sp. nov., Lentzea kristufkii, sp. nov., and Lentzea miocenensis, sp. nov., rare actinobacteria from Sokolov Coal Basin, Miocene lacustrine sediment, Czech Republic.</title>
        <authorList>
            <person name="Lara A."/>
            <person name="Kotroba L."/>
            <person name="Nouioui I."/>
            <person name="Neumann-Schaal M."/>
            <person name="Mast Y."/>
            <person name="Chronakova A."/>
        </authorList>
    </citation>
    <scope>NUCLEOTIDE SEQUENCE [LARGE SCALE GENOMIC DNA]</scope>
    <source>
        <strain evidence="7 8">BCCO 10_0856</strain>
    </source>
</reference>
<dbReference type="SUPFAM" id="SSF103473">
    <property type="entry name" value="MFS general substrate transporter"/>
    <property type="match status" value="1"/>
</dbReference>
<organism evidence="7 8">
    <name type="scientific">Lentzea miocenica</name>
    <dbReference type="NCBI Taxonomy" id="3095431"/>
    <lineage>
        <taxon>Bacteria</taxon>
        <taxon>Bacillati</taxon>
        <taxon>Actinomycetota</taxon>
        <taxon>Actinomycetes</taxon>
        <taxon>Pseudonocardiales</taxon>
        <taxon>Pseudonocardiaceae</taxon>
        <taxon>Lentzea</taxon>
    </lineage>
</organism>
<feature type="transmembrane region" description="Helical" evidence="6">
    <location>
        <begin position="102"/>
        <end position="130"/>
    </location>
</feature>
<feature type="transmembrane region" description="Helical" evidence="6">
    <location>
        <begin position="220"/>
        <end position="244"/>
    </location>
</feature>